<gene>
    <name evidence="5" type="ORF">C8N45_10267</name>
</gene>
<organism evidence="5 6">
    <name type="scientific">Yoonia sediminilitoris</name>
    <dbReference type="NCBI Taxonomy" id="1286148"/>
    <lineage>
        <taxon>Bacteria</taxon>
        <taxon>Pseudomonadati</taxon>
        <taxon>Pseudomonadota</taxon>
        <taxon>Alphaproteobacteria</taxon>
        <taxon>Rhodobacterales</taxon>
        <taxon>Paracoccaceae</taxon>
        <taxon>Yoonia</taxon>
    </lineage>
</organism>
<keyword evidence="6" id="KW-1185">Reference proteome</keyword>
<feature type="transmembrane region" description="Helical" evidence="3">
    <location>
        <begin position="51"/>
        <end position="68"/>
    </location>
</feature>
<keyword evidence="3" id="KW-0812">Transmembrane</keyword>
<name>A0A2T6KLM5_9RHOB</name>
<keyword evidence="5" id="KW-0489">Methyltransferase</keyword>
<feature type="transmembrane region" description="Helical" evidence="3">
    <location>
        <begin position="115"/>
        <end position="140"/>
    </location>
</feature>
<dbReference type="Gene3D" id="1.20.120.1220">
    <property type="match status" value="1"/>
</dbReference>
<evidence type="ECO:0000256" key="1">
    <source>
        <dbReference type="ARBA" id="ARBA00005801"/>
    </source>
</evidence>
<dbReference type="PANTHER" id="PTHR30487:SF0">
    <property type="entry name" value="PREPILIN LEADER PEPTIDASE_N-METHYLTRANSFERASE-RELATED"/>
    <property type="match status" value="1"/>
</dbReference>
<dbReference type="Proteomes" id="UP000244523">
    <property type="component" value="Unassembled WGS sequence"/>
</dbReference>
<evidence type="ECO:0000313" key="6">
    <source>
        <dbReference type="Proteomes" id="UP000244523"/>
    </source>
</evidence>
<dbReference type="GO" id="GO:0005886">
    <property type="term" value="C:plasma membrane"/>
    <property type="evidence" value="ECO:0007669"/>
    <property type="project" value="TreeGrafter"/>
</dbReference>
<dbReference type="GO" id="GO:0004190">
    <property type="term" value="F:aspartic-type endopeptidase activity"/>
    <property type="evidence" value="ECO:0007669"/>
    <property type="project" value="InterPro"/>
</dbReference>
<keyword evidence="3" id="KW-0472">Membrane</keyword>
<comment type="caution">
    <text evidence="5">The sequence shown here is derived from an EMBL/GenBank/DDBJ whole genome shotgun (WGS) entry which is preliminary data.</text>
</comment>
<dbReference type="GO" id="GO:0032259">
    <property type="term" value="P:methylation"/>
    <property type="evidence" value="ECO:0007669"/>
    <property type="project" value="UniProtKB-KW"/>
</dbReference>
<evidence type="ECO:0000259" key="4">
    <source>
        <dbReference type="Pfam" id="PF01478"/>
    </source>
</evidence>
<feature type="transmembrane region" description="Helical" evidence="3">
    <location>
        <begin position="28"/>
        <end position="44"/>
    </location>
</feature>
<dbReference type="PRINTS" id="PR00864">
    <property type="entry name" value="PREPILNPTASE"/>
</dbReference>
<dbReference type="RefSeq" id="WP_108385733.1">
    <property type="nucleotide sequence ID" value="NZ_QBUD01000002.1"/>
</dbReference>
<dbReference type="InterPro" id="IPR050882">
    <property type="entry name" value="Prepilin_peptidase/N-MTase"/>
</dbReference>
<reference evidence="5 6" key="1">
    <citation type="submission" date="2018-04" db="EMBL/GenBank/DDBJ databases">
        <title>Genomic Encyclopedia of Archaeal and Bacterial Type Strains, Phase II (KMG-II): from individual species to whole genera.</title>
        <authorList>
            <person name="Goeker M."/>
        </authorList>
    </citation>
    <scope>NUCLEOTIDE SEQUENCE [LARGE SCALE GENOMIC DNA]</scope>
    <source>
        <strain evidence="5 6">DSM 29955</strain>
    </source>
</reference>
<feature type="transmembrane region" description="Helical" evidence="3">
    <location>
        <begin position="74"/>
        <end position="94"/>
    </location>
</feature>
<dbReference type="InterPro" id="IPR000045">
    <property type="entry name" value="Prepilin_IV_endopep_pep"/>
</dbReference>
<sequence>MRFTLALILLAAIAPVAAFGWPAAQPFSILLLLLLAALTVIDLRQMRLPDPLTLALAVSGLLATWMLWPSLLWQHLVAAAVTAVGLWGLSTLWWRLRGAEALGLGDVKLGAAAALWLGPAVSMAITLAAALGLLVALTGWTLGRFNLRQPLPFGPFLCFGLWTVWCWFAG</sequence>
<keyword evidence="5" id="KW-0808">Transferase</keyword>
<evidence type="ECO:0000256" key="2">
    <source>
        <dbReference type="RuleBase" id="RU003793"/>
    </source>
</evidence>
<keyword evidence="3" id="KW-1133">Transmembrane helix</keyword>
<dbReference type="PANTHER" id="PTHR30487">
    <property type="entry name" value="TYPE 4 PREPILIN-LIKE PROTEINS LEADER PEPTIDE-PROCESSING ENZYME"/>
    <property type="match status" value="1"/>
</dbReference>
<feature type="domain" description="Prepilin type IV endopeptidase peptidase" evidence="4">
    <location>
        <begin position="29"/>
        <end position="135"/>
    </location>
</feature>
<evidence type="ECO:0000256" key="3">
    <source>
        <dbReference type="SAM" id="Phobius"/>
    </source>
</evidence>
<dbReference type="EMBL" id="QBUD01000002">
    <property type="protein sequence ID" value="PUB17057.1"/>
    <property type="molecule type" value="Genomic_DNA"/>
</dbReference>
<dbReference type="AlphaFoldDB" id="A0A2T6KLM5"/>
<dbReference type="OrthoDB" id="9789291at2"/>
<accession>A0A2T6KLM5</accession>
<dbReference type="GO" id="GO:0008168">
    <property type="term" value="F:methyltransferase activity"/>
    <property type="evidence" value="ECO:0007669"/>
    <property type="project" value="UniProtKB-KW"/>
</dbReference>
<protein>
    <submittedName>
        <fullName evidence="5">Leader peptidase (Prepilin peptidase)/N-methyltransferase</fullName>
    </submittedName>
</protein>
<evidence type="ECO:0000313" key="5">
    <source>
        <dbReference type="EMBL" id="PUB17057.1"/>
    </source>
</evidence>
<comment type="similarity">
    <text evidence="1 2">Belongs to the peptidase A24 family.</text>
</comment>
<dbReference type="GO" id="GO:0006465">
    <property type="term" value="P:signal peptide processing"/>
    <property type="evidence" value="ECO:0007669"/>
    <property type="project" value="TreeGrafter"/>
</dbReference>
<dbReference type="Pfam" id="PF01478">
    <property type="entry name" value="Peptidase_A24"/>
    <property type="match status" value="1"/>
</dbReference>
<proteinExistence type="inferred from homology"/>
<feature type="transmembrane region" description="Helical" evidence="3">
    <location>
        <begin position="152"/>
        <end position="169"/>
    </location>
</feature>
<dbReference type="InterPro" id="IPR014032">
    <property type="entry name" value="Peptidase_A24A_bac"/>
</dbReference>